<organism evidence="1 2">
    <name type="scientific">Acropora cervicornis</name>
    <name type="common">Staghorn coral</name>
    <dbReference type="NCBI Taxonomy" id="6130"/>
    <lineage>
        <taxon>Eukaryota</taxon>
        <taxon>Metazoa</taxon>
        <taxon>Cnidaria</taxon>
        <taxon>Anthozoa</taxon>
        <taxon>Hexacorallia</taxon>
        <taxon>Scleractinia</taxon>
        <taxon>Astrocoeniina</taxon>
        <taxon>Acroporidae</taxon>
        <taxon>Acropora</taxon>
    </lineage>
</organism>
<reference evidence="1" key="1">
    <citation type="journal article" date="2023" name="G3 (Bethesda)">
        <title>Whole genome assembly and annotation of the endangered Caribbean coral Acropora cervicornis.</title>
        <authorList>
            <person name="Selwyn J.D."/>
            <person name="Vollmer S.V."/>
        </authorList>
    </citation>
    <scope>NUCLEOTIDE SEQUENCE</scope>
    <source>
        <strain evidence="1">K2</strain>
    </source>
</reference>
<evidence type="ECO:0000313" key="1">
    <source>
        <dbReference type="EMBL" id="KAK2569762.1"/>
    </source>
</evidence>
<accession>A0AAD9VD93</accession>
<reference evidence="1" key="2">
    <citation type="journal article" date="2023" name="Science">
        <title>Genomic signatures of disease resistance in endangered staghorn corals.</title>
        <authorList>
            <person name="Vollmer S.V."/>
            <person name="Selwyn J.D."/>
            <person name="Despard B.A."/>
            <person name="Roesel C.L."/>
        </authorList>
    </citation>
    <scope>NUCLEOTIDE SEQUENCE</scope>
    <source>
        <strain evidence="1">K2</strain>
    </source>
</reference>
<comment type="caution">
    <text evidence="1">The sequence shown here is derived from an EMBL/GenBank/DDBJ whole genome shotgun (WGS) entry which is preliminary data.</text>
</comment>
<dbReference type="EMBL" id="JARQWQ010000009">
    <property type="protein sequence ID" value="KAK2569762.1"/>
    <property type="molecule type" value="Genomic_DNA"/>
</dbReference>
<sequence>MLHSKAKGRSNNLRTRPAILSSSHYIKFVRYDSSLVITYKGSSRGQLARHKALKMNWCPSCGLFTEKQFS</sequence>
<name>A0AAD9VD93_ACRCE</name>
<dbReference type="Proteomes" id="UP001249851">
    <property type="component" value="Unassembled WGS sequence"/>
</dbReference>
<keyword evidence="2" id="KW-1185">Reference proteome</keyword>
<protein>
    <submittedName>
        <fullName evidence="1">Uncharacterized protein</fullName>
    </submittedName>
</protein>
<gene>
    <name evidence="1" type="ORF">P5673_005601</name>
</gene>
<proteinExistence type="predicted"/>
<evidence type="ECO:0000313" key="2">
    <source>
        <dbReference type="Proteomes" id="UP001249851"/>
    </source>
</evidence>
<dbReference type="AlphaFoldDB" id="A0AAD9VD93"/>